<feature type="compositionally biased region" description="Basic and acidic residues" evidence="16">
    <location>
        <begin position="550"/>
        <end position="564"/>
    </location>
</feature>
<proteinExistence type="predicted"/>
<dbReference type="InterPro" id="IPR058746">
    <property type="entry name" value="Znf_RING-type_Topors"/>
</dbReference>
<evidence type="ECO:0000256" key="7">
    <source>
        <dbReference type="ARBA" id="ARBA00022833"/>
    </source>
</evidence>
<keyword evidence="9" id="KW-0804">Transcription</keyword>
<dbReference type="PANTHER" id="PTHR46077:SF1">
    <property type="entry name" value="TOP1 BINDING ARGININE_SERINE RICH PROTEIN, E3 UBIQUITIN LIGASE"/>
    <property type="match status" value="1"/>
</dbReference>
<feature type="region of interest" description="Disordered" evidence="16">
    <location>
        <begin position="691"/>
        <end position="716"/>
    </location>
</feature>
<comment type="catalytic activity">
    <reaction evidence="1">
        <text>S-ubiquitinyl-[E2 ubiquitin-conjugating enzyme]-L-cysteine + [acceptor protein]-L-lysine = [E2 ubiquitin-conjugating enzyme]-L-cysteine + N(6)-ubiquitinyl-[acceptor protein]-L-lysine.</text>
        <dbReference type="EC" id="2.3.2.27"/>
    </reaction>
</comment>
<feature type="compositionally biased region" description="Basic residues" evidence="16">
    <location>
        <begin position="614"/>
        <end position="627"/>
    </location>
</feature>
<evidence type="ECO:0000256" key="4">
    <source>
        <dbReference type="ARBA" id="ARBA00022723"/>
    </source>
</evidence>
<dbReference type="SUPFAM" id="SSF57850">
    <property type="entry name" value="RING/U-box"/>
    <property type="match status" value="1"/>
</dbReference>
<dbReference type="InterPro" id="IPR001841">
    <property type="entry name" value="Znf_RING"/>
</dbReference>
<evidence type="ECO:0000259" key="17">
    <source>
        <dbReference type="PROSITE" id="PS50089"/>
    </source>
</evidence>
<dbReference type="InterPro" id="IPR058745">
    <property type="entry name" value="PWI_Topors"/>
</dbReference>
<dbReference type="AlphaFoldDB" id="A0A4C2A9L9"/>
<feature type="compositionally biased region" description="Polar residues" evidence="16">
    <location>
        <begin position="477"/>
        <end position="503"/>
    </location>
</feature>
<evidence type="ECO:0000256" key="1">
    <source>
        <dbReference type="ARBA" id="ARBA00000900"/>
    </source>
</evidence>
<reference evidence="18 19" key="1">
    <citation type="journal article" date="2019" name="Commun. Biol.">
        <title>The bagworm genome reveals a unique fibroin gene that provides high tensile strength.</title>
        <authorList>
            <person name="Kono N."/>
            <person name="Nakamura H."/>
            <person name="Ohtoshi R."/>
            <person name="Tomita M."/>
            <person name="Numata K."/>
            <person name="Arakawa K."/>
        </authorList>
    </citation>
    <scope>NUCLEOTIDE SEQUENCE [LARGE SCALE GENOMIC DNA]</scope>
</reference>
<dbReference type="Pfam" id="PF00097">
    <property type="entry name" value="zf-C3HC4"/>
    <property type="match status" value="1"/>
</dbReference>
<keyword evidence="5 15" id="KW-0863">Zinc-finger</keyword>
<name>A0A4C2A9L9_EUMVA</name>
<keyword evidence="8" id="KW-0805">Transcription regulation</keyword>
<dbReference type="InterPro" id="IPR017907">
    <property type="entry name" value="Znf_RING_CS"/>
</dbReference>
<feature type="compositionally biased region" description="Basic and acidic residues" evidence="16">
    <location>
        <begin position="628"/>
        <end position="641"/>
    </location>
</feature>
<dbReference type="InterPro" id="IPR013083">
    <property type="entry name" value="Znf_RING/FYVE/PHD"/>
</dbReference>
<evidence type="ECO:0000256" key="8">
    <source>
        <dbReference type="ARBA" id="ARBA00023015"/>
    </source>
</evidence>
<dbReference type="OrthoDB" id="365379at2759"/>
<evidence type="ECO:0000256" key="16">
    <source>
        <dbReference type="SAM" id="MobiDB-lite"/>
    </source>
</evidence>
<evidence type="ECO:0000256" key="12">
    <source>
        <dbReference type="ARBA" id="ARBA00076940"/>
    </source>
</evidence>
<keyword evidence="3" id="KW-0808">Transferase</keyword>
<evidence type="ECO:0000256" key="2">
    <source>
        <dbReference type="ARBA" id="ARBA00012483"/>
    </source>
</evidence>
<dbReference type="InterPro" id="IPR018957">
    <property type="entry name" value="Znf_C3HC4_RING-type"/>
</dbReference>
<evidence type="ECO:0000256" key="10">
    <source>
        <dbReference type="ARBA" id="ARBA00071236"/>
    </source>
</evidence>
<dbReference type="GO" id="GO:0061630">
    <property type="term" value="F:ubiquitin protein ligase activity"/>
    <property type="evidence" value="ECO:0007669"/>
    <property type="project" value="UniProtKB-EC"/>
</dbReference>
<feature type="region of interest" description="Disordered" evidence="16">
    <location>
        <begin position="522"/>
        <end position="661"/>
    </location>
</feature>
<dbReference type="Gene3D" id="3.30.40.10">
    <property type="entry name" value="Zinc/RING finger domain, C3HC4 (zinc finger)"/>
    <property type="match status" value="1"/>
</dbReference>
<dbReference type="CDD" id="cd16574">
    <property type="entry name" value="RING-HC_Topors"/>
    <property type="match status" value="1"/>
</dbReference>
<dbReference type="STRING" id="151549.A0A4C2A9L9"/>
<dbReference type="Pfam" id="PF26084">
    <property type="entry name" value="PWI_Topors"/>
    <property type="match status" value="1"/>
</dbReference>
<feature type="domain" description="RING-type" evidence="17">
    <location>
        <begin position="39"/>
        <end position="78"/>
    </location>
</feature>
<feature type="compositionally biased region" description="Basic residues" evidence="16">
    <location>
        <begin position="533"/>
        <end position="549"/>
    </location>
</feature>
<feature type="region of interest" description="Disordered" evidence="16">
    <location>
        <begin position="329"/>
        <end position="353"/>
    </location>
</feature>
<feature type="region of interest" description="Disordered" evidence="16">
    <location>
        <begin position="1"/>
        <end position="34"/>
    </location>
</feature>
<evidence type="ECO:0000256" key="13">
    <source>
        <dbReference type="ARBA" id="ARBA00079040"/>
    </source>
</evidence>
<evidence type="ECO:0000256" key="9">
    <source>
        <dbReference type="ARBA" id="ARBA00023163"/>
    </source>
</evidence>
<gene>
    <name evidence="18" type="ORF">EVAR_63142_1</name>
</gene>
<dbReference type="SMART" id="SM00184">
    <property type="entry name" value="RING"/>
    <property type="match status" value="1"/>
</dbReference>
<feature type="compositionally biased region" description="Polar residues" evidence="16">
    <location>
        <begin position="592"/>
        <end position="611"/>
    </location>
</feature>
<dbReference type="EMBL" id="BGZK01002725">
    <property type="protein sequence ID" value="GBP96043.1"/>
    <property type="molecule type" value="Genomic_DNA"/>
</dbReference>
<dbReference type="GO" id="GO:0008270">
    <property type="term" value="F:zinc ion binding"/>
    <property type="evidence" value="ECO:0007669"/>
    <property type="project" value="UniProtKB-KW"/>
</dbReference>
<feature type="compositionally biased region" description="Polar residues" evidence="16">
    <location>
        <begin position="647"/>
        <end position="661"/>
    </location>
</feature>
<evidence type="ECO:0000256" key="3">
    <source>
        <dbReference type="ARBA" id="ARBA00022679"/>
    </source>
</evidence>
<sequence>MEAVPAETSEESSVGNPRIVKSGNSSPRSNGGRNSPPNCAICLGACENSSFTDSCLHQFCFNCLLTWSKVKAECPLCKQNFRSIIHNVRSLNQYEEYLVEQRQTDAVQMINIDNISHAPPRFRYRTTLTLPRRDSMAIQQLLHYSLVTDFLQPSEAAVPRITPLSPASRYRPPASFRRTVYRHNLWARPLPDFTGRFRDCSPQFYRYNDAQMHRLVPWINRELNYLLNENPGHISYVLSKILELLPNFHINSVEFMNALRRYLGERTEHFLHELYCFASTPYDMAGYDRNVQYTTDPRVSTVINEVITSESESSDSDIVLVSSSELVEPPAAGPSRLAGPSASSNRPSDLRSGMVLDPQIQTDNNIIPIETISQSDSDDNNSEVMVIGYIKPPQERTPEVVDLLGSDSDVVVQDAVDEDVDEPPIVPGPLVPVTPLHPLVKVSLKQHRSSTALPDTDSESDEELFVPRARRRPRSVGSATTVNTYRTTPPGSPTVTTDPSWSPSFSCHLPNSASSFFNNTYSSLSEDSEPAPRKRTAQHKSKKKSKSRHRSDAVKAKTNSDKKQSSKRKLKSRSWKEVKSSKKRRNMKDSSDVATNISDPPNTDQPSTSGLSRRASRKIESRHKSKRDRSEQCRVTGESKRLKSVVSIPQNRDSSQVQSTVVKTNSCLTYYSDDSSSTTEQPLAIESTYERATPQNTPDAYDSEDDLPLNLTVNKH</sequence>
<evidence type="ECO:0000313" key="18">
    <source>
        <dbReference type="EMBL" id="GBP96043.1"/>
    </source>
</evidence>
<dbReference type="GO" id="GO:0005634">
    <property type="term" value="C:nucleus"/>
    <property type="evidence" value="ECO:0007669"/>
    <property type="project" value="UniProtKB-ARBA"/>
</dbReference>
<dbReference type="GO" id="GO:0000209">
    <property type="term" value="P:protein polyubiquitination"/>
    <property type="evidence" value="ECO:0007669"/>
    <property type="project" value="TreeGrafter"/>
</dbReference>
<evidence type="ECO:0000313" key="19">
    <source>
        <dbReference type="Proteomes" id="UP000299102"/>
    </source>
</evidence>
<dbReference type="PANTHER" id="PTHR46077">
    <property type="entry name" value="E3 UBIQUITIN-PROTEIN LIGASE TOPORS"/>
    <property type="match status" value="1"/>
</dbReference>
<keyword evidence="19" id="KW-1185">Reference proteome</keyword>
<dbReference type="PROSITE" id="PS00518">
    <property type="entry name" value="ZF_RING_1"/>
    <property type="match status" value="1"/>
</dbReference>
<accession>A0A4C2A9L9</accession>
<dbReference type="EC" id="2.3.2.27" evidence="2"/>
<evidence type="ECO:0000256" key="5">
    <source>
        <dbReference type="ARBA" id="ARBA00022771"/>
    </source>
</evidence>
<dbReference type="Proteomes" id="UP000299102">
    <property type="component" value="Unassembled WGS sequence"/>
</dbReference>
<dbReference type="FunFam" id="3.30.40.10:FF:000136">
    <property type="entry name" value="E3 ubiquitin-protein ligase Topors"/>
    <property type="match status" value="1"/>
</dbReference>
<evidence type="ECO:0000256" key="14">
    <source>
        <dbReference type="ARBA" id="ARBA00079184"/>
    </source>
</evidence>
<feature type="compositionally biased region" description="Low complexity" evidence="16">
    <location>
        <begin position="22"/>
        <end position="34"/>
    </location>
</feature>
<keyword evidence="4" id="KW-0479">Metal-binding</keyword>
<dbReference type="PROSITE" id="PS50089">
    <property type="entry name" value="ZF_RING_2"/>
    <property type="match status" value="1"/>
</dbReference>
<feature type="region of interest" description="Disordered" evidence="16">
    <location>
        <begin position="447"/>
        <end position="503"/>
    </location>
</feature>
<keyword evidence="6" id="KW-0833">Ubl conjugation pathway</keyword>
<organism evidence="18 19">
    <name type="scientific">Eumeta variegata</name>
    <name type="common">Bagworm moth</name>
    <name type="synonym">Eumeta japonica</name>
    <dbReference type="NCBI Taxonomy" id="151549"/>
    <lineage>
        <taxon>Eukaryota</taxon>
        <taxon>Metazoa</taxon>
        <taxon>Ecdysozoa</taxon>
        <taxon>Arthropoda</taxon>
        <taxon>Hexapoda</taxon>
        <taxon>Insecta</taxon>
        <taxon>Pterygota</taxon>
        <taxon>Neoptera</taxon>
        <taxon>Endopterygota</taxon>
        <taxon>Lepidoptera</taxon>
        <taxon>Glossata</taxon>
        <taxon>Ditrysia</taxon>
        <taxon>Tineoidea</taxon>
        <taxon>Psychidae</taxon>
        <taxon>Oiketicinae</taxon>
        <taxon>Eumeta</taxon>
    </lineage>
</organism>
<dbReference type="GO" id="GO:0006513">
    <property type="term" value="P:protein monoubiquitination"/>
    <property type="evidence" value="ECO:0007669"/>
    <property type="project" value="TreeGrafter"/>
</dbReference>
<comment type="caution">
    <text evidence="18">The sequence shown here is derived from an EMBL/GenBank/DDBJ whole genome shotgun (WGS) entry which is preliminary data.</text>
</comment>
<evidence type="ECO:0000256" key="6">
    <source>
        <dbReference type="ARBA" id="ARBA00022786"/>
    </source>
</evidence>
<keyword evidence="7" id="KW-0862">Zinc</keyword>
<protein>
    <recommendedName>
        <fullName evidence="10">E3 ubiquitin-protein ligase Topors</fullName>
        <ecNumber evidence="2">2.3.2.27</ecNumber>
    </recommendedName>
    <alternativeName>
        <fullName evidence="11">RING-type E3 ubiquitin transferase Topors</fullName>
    </alternativeName>
    <alternativeName>
        <fullName evidence="13">SUMO1-protein E3 ligase Topors</fullName>
    </alternativeName>
    <alternativeName>
        <fullName evidence="12">Topoisomerase I-binding RING finger protein</fullName>
    </alternativeName>
    <alternativeName>
        <fullName evidence="14">Topoisomerase I-binding arginine/serine-rich protein</fullName>
    </alternativeName>
</protein>
<evidence type="ECO:0000256" key="11">
    <source>
        <dbReference type="ARBA" id="ARBA00076856"/>
    </source>
</evidence>
<evidence type="ECO:0000256" key="15">
    <source>
        <dbReference type="PROSITE-ProRule" id="PRU00175"/>
    </source>
</evidence>